<evidence type="ECO:0000256" key="7">
    <source>
        <dbReference type="ARBA" id="ARBA00022842"/>
    </source>
</evidence>
<feature type="binding site" evidence="8">
    <location>
        <position position="92"/>
    </location>
    <ligand>
        <name>Mg(2+)</name>
        <dbReference type="ChEBI" id="CHEBI:18420"/>
        <label>1</label>
        <note>catalytic</note>
    </ligand>
</feature>
<dbReference type="FunFam" id="3.30.540.10:FF:000004">
    <property type="entry name" value="Inositol-1-monophosphatase"/>
    <property type="match status" value="1"/>
</dbReference>
<comment type="catalytic activity">
    <reaction evidence="1">
        <text>a myo-inositol phosphate + H2O = myo-inositol + phosphate</text>
        <dbReference type="Rhea" id="RHEA:24056"/>
        <dbReference type="ChEBI" id="CHEBI:15377"/>
        <dbReference type="ChEBI" id="CHEBI:17268"/>
        <dbReference type="ChEBI" id="CHEBI:43474"/>
        <dbReference type="ChEBI" id="CHEBI:84139"/>
        <dbReference type="EC" id="3.1.3.25"/>
    </reaction>
</comment>
<evidence type="ECO:0000313" key="10">
    <source>
        <dbReference type="EMBL" id="KAJ3578960.1"/>
    </source>
</evidence>
<organism evidence="10 11">
    <name type="scientific">Xylaria arbuscula</name>
    <dbReference type="NCBI Taxonomy" id="114810"/>
    <lineage>
        <taxon>Eukaryota</taxon>
        <taxon>Fungi</taxon>
        <taxon>Dikarya</taxon>
        <taxon>Ascomycota</taxon>
        <taxon>Pezizomycotina</taxon>
        <taxon>Sordariomycetes</taxon>
        <taxon>Xylariomycetidae</taxon>
        <taxon>Xylariales</taxon>
        <taxon>Xylariaceae</taxon>
        <taxon>Xylaria</taxon>
    </lineage>
</organism>
<dbReference type="SUPFAM" id="SSF56655">
    <property type="entry name" value="Carbohydrate phosphatase"/>
    <property type="match status" value="1"/>
</dbReference>
<comment type="cofactor">
    <cofactor evidence="2 8">
        <name>Mg(2+)</name>
        <dbReference type="ChEBI" id="CHEBI:18420"/>
    </cofactor>
</comment>
<dbReference type="EMBL" id="JANPWZ010000149">
    <property type="protein sequence ID" value="KAJ3578960.1"/>
    <property type="molecule type" value="Genomic_DNA"/>
</dbReference>
<dbReference type="FunFam" id="3.40.190.80:FF:000012">
    <property type="entry name" value="Inositol-1-monophosphatase"/>
    <property type="match status" value="1"/>
</dbReference>
<reference evidence="10" key="1">
    <citation type="submission" date="2022-07" db="EMBL/GenBank/DDBJ databases">
        <title>Genome Sequence of Xylaria arbuscula.</title>
        <authorList>
            <person name="Buettner E."/>
        </authorList>
    </citation>
    <scope>NUCLEOTIDE SEQUENCE</scope>
    <source>
        <strain evidence="10">VT107</strain>
    </source>
</reference>
<evidence type="ECO:0000256" key="6">
    <source>
        <dbReference type="ARBA" id="ARBA00022801"/>
    </source>
</evidence>
<keyword evidence="5 8" id="KW-0479">Metal-binding</keyword>
<feature type="region of interest" description="Disordered" evidence="9">
    <location>
        <begin position="916"/>
        <end position="953"/>
    </location>
</feature>
<dbReference type="PANTHER" id="PTHR20854:SF4">
    <property type="entry name" value="INOSITOL-1-MONOPHOSPHATASE-RELATED"/>
    <property type="match status" value="1"/>
</dbReference>
<evidence type="ECO:0000256" key="3">
    <source>
        <dbReference type="ARBA" id="ARBA00009759"/>
    </source>
</evidence>
<feature type="binding site" evidence="8">
    <location>
        <position position="91"/>
    </location>
    <ligand>
        <name>Mg(2+)</name>
        <dbReference type="ChEBI" id="CHEBI:18420"/>
        <label>1</label>
        <note>catalytic</note>
    </ligand>
</feature>
<evidence type="ECO:0000256" key="8">
    <source>
        <dbReference type="PIRSR" id="PIRSR600760-2"/>
    </source>
</evidence>
<evidence type="ECO:0000256" key="2">
    <source>
        <dbReference type="ARBA" id="ARBA00001946"/>
    </source>
</evidence>
<name>A0A9W8NLR0_9PEZI</name>
<dbReference type="GO" id="GO:0006020">
    <property type="term" value="P:inositol metabolic process"/>
    <property type="evidence" value="ECO:0007669"/>
    <property type="project" value="TreeGrafter"/>
</dbReference>
<dbReference type="InterPro" id="IPR020550">
    <property type="entry name" value="Inositol_monophosphatase_CS"/>
</dbReference>
<comment type="similarity">
    <text evidence="3">Belongs to the inositol monophosphatase superfamily.</text>
</comment>
<gene>
    <name evidence="10" type="ORF">NPX13_g1605</name>
</gene>
<dbReference type="GO" id="GO:0046854">
    <property type="term" value="P:phosphatidylinositol phosphate biosynthetic process"/>
    <property type="evidence" value="ECO:0007669"/>
    <property type="project" value="InterPro"/>
</dbReference>
<sequence>MTDLSLQKIHNTLISVAHEAGRMMLAANPTDIDKGTKLNSVDIVTETDKAVETLVSTRLREAYPTFAFVGEETYKPGVQITAEPTFIVDPIDGTTNFVHGFPSACISLGLAVDRKPAVGVVYNPWQDTLYTAIRGQGAFMTVGANWGVEGGKGRKSKLPLSKNPIPLGTLDQCLVSVEWGSQRDGVNYEVKTEVFKKLCAVKENGGAMVHSLRSMGSAALNICATAAGQLDIYWEGGCWAWDVCAGWCILTEAGGVVAGGNPGVWEPELDSRKYLAVRGAPSGQKEVIEEFWAVIGDRKMDILIMASFVVGETFHRVATQPGSVAKTWDREELIKCRAIGTRIASKADLEGEIHPIFNNWVGVNSELYRELEQSMLLASRLIEANGLPWLSDFLVDDIFDEDYPGREHGNSFVSNLASEKNSVCPHSIVRHDRAYRATRANRSSWRATAQKCLRNELPSLIQWQIDEDIFHERGWIGYTCRHPRNDLPLSEIDKYETIRRFDDVCSHQGSRNLTVLITAEYPTRLAQLRRQGKAQGEEYLLTAFMATVTMLHEIGHAIYWKDRRSLTRDLREPFYGADLEMELGDSFVASIFGGWIPVPVRELRRLREDFSFVDGLAWRQALTWDYHRMRPKYRAHYSISMDYIARLFSEASWSMLPTKVNRIHPPEGDLTGNSIALRTVGLYAPLTQSNRHATAAIADFHCRGDGWAWNRRPGAWFRIPQYEGCMYPELELPRAGEETICPPMATVTRSSVTARDCLSYTSSVLAGRDQDGKKAINPCTRKATDRRPETATGTDVRVRGGHGLSPIWPVSRKSEYSPRKLARGNPTTRVSRPAPRESSSGLEHAMGFKIPRKQDSAGSWPLARNRVSVDELHRDQRPSQERRQGQRQQQQQYARVILPVQPRPLRRVCYDQGNEEYRGMPCRSSGISDSSVNDNSDDDEHEEAGDDAGGRDCGEISVDELKKRLSQLIGLSLTELEKLLDGSQCRATTTTTTAAGAVGVE</sequence>
<evidence type="ECO:0000256" key="4">
    <source>
        <dbReference type="ARBA" id="ARBA00013106"/>
    </source>
</evidence>
<proteinExistence type="inferred from homology"/>
<dbReference type="PROSITE" id="PS00630">
    <property type="entry name" value="IMP_2"/>
    <property type="match status" value="1"/>
</dbReference>
<dbReference type="PANTHER" id="PTHR20854">
    <property type="entry name" value="INOSITOL MONOPHOSPHATASE"/>
    <property type="match status" value="1"/>
</dbReference>
<protein>
    <recommendedName>
        <fullName evidence="4">inositol-phosphate phosphatase</fullName>
        <ecNumber evidence="4">3.1.3.25</ecNumber>
    </recommendedName>
</protein>
<dbReference type="PRINTS" id="PR00377">
    <property type="entry name" value="IMPHPHTASES"/>
</dbReference>
<evidence type="ECO:0000256" key="9">
    <source>
        <dbReference type="SAM" id="MobiDB-lite"/>
    </source>
</evidence>
<dbReference type="VEuPathDB" id="FungiDB:F4678DRAFT_260218"/>
<dbReference type="Proteomes" id="UP001148614">
    <property type="component" value="Unassembled WGS sequence"/>
</dbReference>
<dbReference type="PROSITE" id="PS00629">
    <property type="entry name" value="IMP_1"/>
    <property type="match status" value="1"/>
</dbReference>
<comment type="caution">
    <text evidence="10">The sequence shown here is derived from an EMBL/GenBank/DDBJ whole genome shotgun (WGS) entry which is preliminary data.</text>
</comment>
<feature type="binding site" evidence="8">
    <location>
        <position position="89"/>
    </location>
    <ligand>
        <name>Mg(2+)</name>
        <dbReference type="ChEBI" id="CHEBI:18420"/>
        <label>1</label>
        <note>catalytic</note>
    </ligand>
</feature>
<dbReference type="Pfam" id="PF00459">
    <property type="entry name" value="Inositol_P"/>
    <property type="match status" value="1"/>
</dbReference>
<dbReference type="InterPro" id="IPR000760">
    <property type="entry name" value="Inositol_monophosphatase-like"/>
</dbReference>
<feature type="region of interest" description="Disordered" evidence="9">
    <location>
        <begin position="769"/>
        <end position="898"/>
    </location>
</feature>
<dbReference type="AlphaFoldDB" id="A0A9W8NLR0"/>
<dbReference type="Gene3D" id="3.40.190.80">
    <property type="match status" value="1"/>
</dbReference>
<dbReference type="Gene3D" id="3.30.540.10">
    <property type="entry name" value="Fructose-1,6-Bisphosphatase, subunit A, domain 1"/>
    <property type="match status" value="1"/>
</dbReference>
<evidence type="ECO:0000256" key="1">
    <source>
        <dbReference type="ARBA" id="ARBA00001033"/>
    </source>
</evidence>
<keyword evidence="6" id="KW-0378">Hydrolase</keyword>
<keyword evidence="11" id="KW-1185">Reference proteome</keyword>
<feature type="compositionally biased region" description="Low complexity" evidence="9">
    <location>
        <begin position="924"/>
        <end position="934"/>
    </location>
</feature>
<feature type="compositionally biased region" description="Acidic residues" evidence="9">
    <location>
        <begin position="935"/>
        <end position="946"/>
    </location>
</feature>
<evidence type="ECO:0000256" key="5">
    <source>
        <dbReference type="ARBA" id="ARBA00022723"/>
    </source>
</evidence>
<evidence type="ECO:0000313" key="11">
    <source>
        <dbReference type="Proteomes" id="UP001148614"/>
    </source>
</evidence>
<dbReference type="CDD" id="cd01639">
    <property type="entry name" value="IMPase"/>
    <property type="match status" value="1"/>
</dbReference>
<keyword evidence="7 8" id="KW-0460">Magnesium</keyword>
<dbReference type="VEuPathDB" id="FungiDB:F4678DRAFT_475551"/>
<dbReference type="InterPro" id="IPR020583">
    <property type="entry name" value="Inositol_monoP_metal-BS"/>
</dbReference>
<dbReference type="InterPro" id="IPR033942">
    <property type="entry name" value="IMPase"/>
</dbReference>
<feature type="binding site" evidence="8">
    <location>
        <position position="242"/>
    </location>
    <ligand>
        <name>Mg(2+)</name>
        <dbReference type="ChEBI" id="CHEBI:18420"/>
        <label>1</label>
        <note>catalytic</note>
    </ligand>
</feature>
<accession>A0A9W8NLR0</accession>
<feature type="compositionally biased region" description="Basic and acidic residues" evidence="9">
    <location>
        <begin position="867"/>
        <end position="884"/>
    </location>
</feature>
<dbReference type="GO" id="GO:0007165">
    <property type="term" value="P:signal transduction"/>
    <property type="evidence" value="ECO:0007669"/>
    <property type="project" value="TreeGrafter"/>
</dbReference>
<dbReference type="EC" id="3.1.3.25" evidence="4"/>
<dbReference type="GO" id="GO:0046872">
    <property type="term" value="F:metal ion binding"/>
    <property type="evidence" value="ECO:0007669"/>
    <property type="project" value="UniProtKB-KW"/>
</dbReference>
<feature type="binding site" evidence="8">
    <location>
        <position position="71"/>
    </location>
    <ligand>
        <name>Mg(2+)</name>
        <dbReference type="ChEBI" id="CHEBI:18420"/>
        <label>1</label>
        <note>catalytic</note>
    </ligand>
</feature>
<dbReference type="GO" id="GO:0008934">
    <property type="term" value="F:inositol monophosphate 1-phosphatase activity"/>
    <property type="evidence" value="ECO:0007669"/>
    <property type="project" value="InterPro"/>
</dbReference>